<sequence length="103" mass="11489">MKNAYSSLSVAIEALQKEGYTEDFNLVDEGVEAKAIKKMWKAHELEVVKFFRFEGLTDPGDNTILYVIETLSGHKGLLVDVYGAESGNISAEMIKKLTIHHDT</sequence>
<name>A0A1G7GXF0_9FLAO</name>
<organism evidence="1 2">
    <name type="scientific">Ulvibacter litoralis</name>
    <dbReference type="NCBI Taxonomy" id="227084"/>
    <lineage>
        <taxon>Bacteria</taxon>
        <taxon>Pseudomonadati</taxon>
        <taxon>Bacteroidota</taxon>
        <taxon>Flavobacteriia</taxon>
        <taxon>Flavobacteriales</taxon>
        <taxon>Flavobacteriaceae</taxon>
        <taxon>Ulvibacter</taxon>
    </lineage>
</organism>
<dbReference type="EMBL" id="FNBA01000003">
    <property type="protein sequence ID" value="SDE92852.1"/>
    <property type="molecule type" value="Genomic_DNA"/>
</dbReference>
<gene>
    <name evidence="1" type="ORF">SAMN05421855_103383</name>
</gene>
<reference evidence="1 2" key="1">
    <citation type="submission" date="2016-10" db="EMBL/GenBank/DDBJ databases">
        <authorList>
            <person name="de Groot N.N."/>
        </authorList>
    </citation>
    <scope>NUCLEOTIDE SEQUENCE [LARGE SCALE GENOMIC DNA]</scope>
    <source>
        <strain evidence="1 2">DSM 16195</strain>
    </source>
</reference>
<evidence type="ECO:0008006" key="3">
    <source>
        <dbReference type="Google" id="ProtNLM"/>
    </source>
</evidence>
<dbReference type="AlphaFoldDB" id="A0A1G7GXF0"/>
<protein>
    <recommendedName>
        <fullName evidence="3">Phosphoribosylpyrophosphate synthetase</fullName>
    </recommendedName>
</protein>
<dbReference type="STRING" id="227084.SAMN05421855_103383"/>
<proteinExistence type="predicted"/>
<dbReference type="Proteomes" id="UP000199321">
    <property type="component" value="Unassembled WGS sequence"/>
</dbReference>
<accession>A0A1G7GXF0</accession>
<dbReference type="OrthoDB" id="8418771at2"/>
<evidence type="ECO:0000313" key="2">
    <source>
        <dbReference type="Proteomes" id="UP000199321"/>
    </source>
</evidence>
<evidence type="ECO:0000313" key="1">
    <source>
        <dbReference type="EMBL" id="SDE92852.1"/>
    </source>
</evidence>
<dbReference type="RefSeq" id="WP_093144528.1">
    <property type="nucleotide sequence ID" value="NZ_BMWO01000005.1"/>
</dbReference>
<keyword evidence="2" id="KW-1185">Reference proteome</keyword>